<keyword evidence="3" id="KW-1185">Reference proteome</keyword>
<evidence type="ECO:0000313" key="2">
    <source>
        <dbReference type="EMBL" id="QKS72139.1"/>
    </source>
</evidence>
<dbReference type="AlphaFoldDB" id="A0A859FG75"/>
<keyword evidence="1" id="KW-1133">Transmembrane helix</keyword>
<feature type="transmembrane region" description="Helical" evidence="1">
    <location>
        <begin position="109"/>
        <end position="130"/>
    </location>
</feature>
<dbReference type="Proteomes" id="UP000318138">
    <property type="component" value="Chromosome"/>
</dbReference>
<accession>A0A859FG75</accession>
<keyword evidence="1" id="KW-0472">Membrane</keyword>
<evidence type="ECO:0000313" key="3">
    <source>
        <dbReference type="Proteomes" id="UP000318138"/>
    </source>
</evidence>
<dbReference type="EMBL" id="CP041372">
    <property type="protein sequence ID" value="QKS72139.1"/>
    <property type="molecule type" value="Genomic_DNA"/>
</dbReference>
<proteinExistence type="predicted"/>
<evidence type="ECO:0000256" key="1">
    <source>
        <dbReference type="SAM" id="Phobius"/>
    </source>
</evidence>
<name>A0A859FG75_9BACI</name>
<dbReference type="RefSeq" id="WP_176010123.1">
    <property type="nucleotide sequence ID" value="NZ_CP041372.2"/>
</dbReference>
<gene>
    <name evidence="2" type="ORF">FLK61_36385</name>
</gene>
<organism evidence="2 3">
    <name type="scientific">Paenalkalicoccus suaedae</name>
    <dbReference type="NCBI Taxonomy" id="2592382"/>
    <lineage>
        <taxon>Bacteria</taxon>
        <taxon>Bacillati</taxon>
        <taxon>Bacillota</taxon>
        <taxon>Bacilli</taxon>
        <taxon>Bacillales</taxon>
        <taxon>Bacillaceae</taxon>
        <taxon>Paenalkalicoccus</taxon>
    </lineage>
</organism>
<reference evidence="3" key="1">
    <citation type="submission" date="2019-07" db="EMBL/GenBank/DDBJ databases">
        <title>Bacillus alkalisoli sp. nov. isolated from saline soil.</title>
        <authorList>
            <person name="Sun J.-Q."/>
            <person name="Xu L."/>
        </authorList>
    </citation>
    <scope>NUCLEOTIDE SEQUENCE [LARGE SCALE GENOMIC DNA]</scope>
    <source>
        <strain evidence="3">M4U3P1</strain>
    </source>
</reference>
<keyword evidence="1" id="KW-0812">Transmembrane</keyword>
<protein>
    <submittedName>
        <fullName evidence="2">Uncharacterized protein</fullName>
    </submittedName>
</protein>
<sequence>MAILMGLFILLLIAWVLSATIKIKRSALMMQLQDFNTQSYKDYLRENKKLVTPTSEMLFIIPALVAIFDGTQEMILLTAALAFLVVFVRSITTSQKVEGTITYSKRMQRLIGFSYASLWLFAAFATGAAAAGFAELAVLLLVTPVIFAHQLIRVINRLTGPIEENVSRRTMEDAKRLIRSYEAKIIVVFDKNQPFLTDGISQKLGSDHVIMYSLYDQTTEEIAQAINKDLTETHSYVVIRFGHANKEEVADFFTILEPNWMVVDRLNKEDKKELADTLTTVSTQTEKVFILTDEGNSLHGMNHAITVSSKDQSATIHATDVVKHSSGMEGIAVYQGVGRYPVRTVSRDNQELTLELIWIGLAKELGFLNDTESV</sequence>
<feature type="transmembrane region" description="Helical" evidence="1">
    <location>
        <begin position="59"/>
        <end position="88"/>
    </location>
</feature>
<dbReference type="KEGG" id="psua:FLK61_36385"/>